<dbReference type="EMBL" id="BAABDG010000003">
    <property type="protein sequence ID" value="GAA3898208.1"/>
    <property type="molecule type" value="Genomic_DNA"/>
</dbReference>
<accession>A0ABP7LF63</accession>
<reference evidence="2" key="1">
    <citation type="journal article" date="2019" name="Int. J. Syst. Evol. Microbiol.">
        <title>The Global Catalogue of Microorganisms (GCM) 10K type strain sequencing project: providing services to taxonomists for standard genome sequencing and annotation.</title>
        <authorList>
            <consortium name="The Broad Institute Genomics Platform"/>
            <consortium name="The Broad Institute Genome Sequencing Center for Infectious Disease"/>
            <person name="Wu L."/>
            <person name="Ma J."/>
        </authorList>
    </citation>
    <scope>NUCLEOTIDE SEQUENCE [LARGE SCALE GENOMIC DNA]</scope>
    <source>
        <strain evidence="2">JCM 17201</strain>
    </source>
</reference>
<name>A0ABP7LF63_9GAMM</name>
<organism evidence="1 2">
    <name type="scientific">Gibbsiella dentisursi</name>
    <dbReference type="NCBI Taxonomy" id="796890"/>
    <lineage>
        <taxon>Bacteria</taxon>
        <taxon>Pseudomonadati</taxon>
        <taxon>Pseudomonadota</taxon>
        <taxon>Gammaproteobacteria</taxon>
        <taxon>Enterobacterales</taxon>
        <taxon>Yersiniaceae</taxon>
        <taxon>Gibbsiella</taxon>
    </lineage>
</organism>
<comment type="caution">
    <text evidence="1">The sequence shown here is derived from an EMBL/GenBank/DDBJ whole genome shotgun (WGS) entry which is preliminary data.</text>
</comment>
<keyword evidence="2" id="KW-1185">Reference proteome</keyword>
<proteinExistence type="predicted"/>
<evidence type="ECO:0000313" key="1">
    <source>
        <dbReference type="EMBL" id="GAA3898208.1"/>
    </source>
</evidence>
<gene>
    <name evidence="1" type="ORF">GCM10022405_24390</name>
</gene>
<protein>
    <submittedName>
        <fullName evidence="1">Uncharacterized protein</fullName>
    </submittedName>
</protein>
<sequence>MNTLAARFHHDVHYPIPHADFLRLQHAHSVGVLFLDLLDQMNCTGQKPDAFQQNALASVVAVLTDHLGQVVNTCESHINTCMEASAA</sequence>
<evidence type="ECO:0000313" key="2">
    <source>
        <dbReference type="Proteomes" id="UP001499994"/>
    </source>
</evidence>
<dbReference type="Proteomes" id="UP001499994">
    <property type="component" value="Unassembled WGS sequence"/>
</dbReference>
<dbReference type="RefSeq" id="WP_346081324.1">
    <property type="nucleotide sequence ID" value="NZ_BAABDG010000003.1"/>
</dbReference>